<sequence length="111" mass="12304">MTTGLLITMIIFGTVITSLVLTVAIFMIKKSVPKIYKRLCLVGLGFMAASIIYFMDIVNCSITVISGKQVKPLVVCMLIFAVLYLVYSIATTATFATFYILKEKGYKLTKK</sequence>
<organism evidence="2 3">
    <name type="scientific">Mycoplasma struthionis</name>
    <dbReference type="NCBI Taxonomy" id="538220"/>
    <lineage>
        <taxon>Bacteria</taxon>
        <taxon>Bacillati</taxon>
        <taxon>Mycoplasmatota</taxon>
        <taxon>Mollicutes</taxon>
        <taxon>Mycoplasmataceae</taxon>
        <taxon>Mycoplasma</taxon>
    </lineage>
</organism>
<proteinExistence type="predicted"/>
<accession>A0A502M3U2</accession>
<feature type="transmembrane region" description="Helical" evidence="1">
    <location>
        <begin position="40"/>
        <end position="65"/>
    </location>
</feature>
<evidence type="ECO:0000256" key="1">
    <source>
        <dbReference type="SAM" id="Phobius"/>
    </source>
</evidence>
<protein>
    <submittedName>
        <fullName evidence="2">Uncharacterized protein</fullName>
    </submittedName>
</protein>
<dbReference type="Proteomes" id="UP000317904">
    <property type="component" value="Unassembled WGS sequence"/>
</dbReference>
<feature type="transmembrane region" description="Helical" evidence="1">
    <location>
        <begin position="6"/>
        <end position="28"/>
    </location>
</feature>
<keyword evidence="1" id="KW-0472">Membrane</keyword>
<keyword evidence="1" id="KW-1133">Transmembrane helix</keyword>
<keyword evidence="1" id="KW-0812">Transmembrane</keyword>
<comment type="caution">
    <text evidence="2">The sequence shown here is derived from an EMBL/GenBank/DDBJ whole genome shotgun (WGS) entry which is preliminary data.</text>
</comment>
<name>A0A502M3U2_9MOLU</name>
<dbReference type="RefSeq" id="WP_140701023.1">
    <property type="nucleotide sequence ID" value="NZ_VFSY01000023.1"/>
</dbReference>
<dbReference type="AlphaFoldDB" id="A0A502M3U2"/>
<gene>
    <name evidence="2" type="ORF">FJM01_01480</name>
</gene>
<dbReference type="EMBL" id="VFSY01000023">
    <property type="protein sequence ID" value="TPI01916.1"/>
    <property type="molecule type" value="Genomic_DNA"/>
</dbReference>
<reference evidence="2 3" key="1">
    <citation type="submission" date="2019-06" db="EMBL/GenBank/DDBJ databases">
        <title>A comparative genomics study of ostrich specific Mycoplasmas.</title>
        <authorList>
            <person name="Botes A."/>
            <person name="Nel T."/>
        </authorList>
    </citation>
    <scope>NUCLEOTIDE SEQUENCE [LARGE SCALE GENOMIC DNA]</scope>
    <source>
        <strain evidence="2 3">Ms01</strain>
    </source>
</reference>
<evidence type="ECO:0000313" key="3">
    <source>
        <dbReference type="Proteomes" id="UP000317904"/>
    </source>
</evidence>
<evidence type="ECO:0000313" key="2">
    <source>
        <dbReference type="EMBL" id="TPI01916.1"/>
    </source>
</evidence>
<feature type="transmembrane region" description="Helical" evidence="1">
    <location>
        <begin position="77"/>
        <end position="101"/>
    </location>
</feature>